<keyword evidence="1" id="KW-0678">Repressor</keyword>
<dbReference type="Proteomes" id="UP000612456">
    <property type="component" value="Unassembled WGS sequence"/>
</dbReference>
<dbReference type="CDD" id="cd07377">
    <property type="entry name" value="WHTH_GntR"/>
    <property type="match status" value="1"/>
</dbReference>
<dbReference type="InterPro" id="IPR028082">
    <property type="entry name" value="Peripla_BP_I"/>
</dbReference>
<keyword evidence="2" id="KW-0805">Transcription regulation</keyword>
<evidence type="ECO:0000256" key="3">
    <source>
        <dbReference type="ARBA" id="ARBA00023125"/>
    </source>
</evidence>
<dbReference type="PRINTS" id="PR00035">
    <property type="entry name" value="HTHGNTR"/>
</dbReference>
<gene>
    <name evidence="7" type="ORF">GCM10010911_04790</name>
</gene>
<dbReference type="InterPro" id="IPR036388">
    <property type="entry name" value="WH-like_DNA-bd_sf"/>
</dbReference>
<feature type="region of interest" description="Disordered" evidence="5">
    <location>
        <begin position="74"/>
        <end position="101"/>
    </location>
</feature>
<evidence type="ECO:0000313" key="7">
    <source>
        <dbReference type="EMBL" id="GGD50258.1"/>
    </source>
</evidence>
<dbReference type="GO" id="GO:0000976">
    <property type="term" value="F:transcription cis-regulatory region binding"/>
    <property type="evidence" value="ECO:0007669"/>
    <property type="project" value="TreeGrafter"/>
</dbReference>
<dbReference type="EMBL" id="BMHP01000001">
    <property type="protein sequence ID" value="GGD50258.1"/>
    <property type="molecule type" value="Genomic_DNA"/>
</dbReference>
<feature type="domain" description="HTH gntR-type" evidence="6">
    <location>
        <begin position="8"/>
        <end position="76"/>
    </location>
</feature>
<dbReference type="SUPFAM" id="SSF53822">
    <property type="entry name" value="Periplasmic binding protein-like I"/>
    <property type="match status" value="1"/>
</dbReference>
<evidence type="ECO:0000256" key="2">
    <source>
        <dbReference type="ARBA" id="ARBA00023015"/>
    </source>
</evidence>
<dbReference type="RefSeq" id="WP_188988760.1">
    <property type="nucleotide sequence ID" value="NZ_BMHP01000001.1"/>
</dbReference>
<dbReference type="InterPro" id="IPR036390">
    <property type="entry name" value="WH_DNA-bd_sf"/>
</dbReference>
<name>A0A917DMD9_9BACL</name>
<accession>A0A917DMD9</accession>
<dbReference type="SMART" id="SM00345">
    <property type="entry name" value="HTH_GNTR"/>
    <property type="match status" value="1"/>
</dbReference>
<dbReference type="GO" id="GO:0003700">
    <property type="term" value="F:DNA-binding transcription factor activity"/>
    <property type="evidence" value="ECO:0007669"/>
    <property type="project" value="InterPro"/>
</dbReference>
<proteinExistence type="predicted"/>
<dbReference type="CDD" id="cd06267">
    <property type="entry name" value="PBP1_LacI_sugar_binding-like"/>
    <property type="match status" value="1"/>
</dbReference>
<dbReference type="Pfam" id="PF00392">
    <property type="entry name" value="GntR"/>
    <property type="match status" value="1"/>
</dbReference>
<dbReference type="AlphaFoldDB" id="A0A917DMD9"/>
<organism evidence="7 8">
    <name type="scientific">Paenibacillus nasutitermitis</name>
    <dbReference type="NCBI Taxonomy" id="1652958"/>
    <lineage>
        <taxon>Bacteria</taxon>
        <taxon>Bacillati</taxon>
        <taxon>Bacillota</taxon>
        <taxon>Bacilli</taxon>
        <taxon>Bacillales</taxon>
        <taxon>Paenibacillaceae</taxon>
        <taxon>Paenibacillus</taxon>
    </lineage>
</organism>
<evidence type="ECO:0000313" key="8">
    <source>
        <dbReference type="Proteomes" id="UP000612456"/>
    </source>
</evidence>
<dbReference type="Pfam" id="PF13377">
    <property type="entry name" value="Peripla_BP_3"/>
    <property type="match status" value="1"/>
</dbReference>
<comment type="caution">
    <text evidence="7">The sequence shown here is derived from an EMBL/GenBank/DDBJ whole genome shotgun (WGS) entry which is preliminary data.</text>
</comment>
<dbReference type="SUPFAM" id="SSF46785">
    <property type="entry name" value="Winged helix' DNA-binding domain"/>
    <property type="match status" value="1"/>
</dbReference>
<evidence type="ECO:0000256" key="1">
    <source>
        <dbReference type="ARBA" id="ARBA00022491"/>
    </source>
</evidence>
<dbReference type="PROSITE" id="PS50949">
    <property type="entry name" value="HTH_GNTR"/>
    <property type="match status" value="1"/>
</dbReference>
<protein>
    <submittedName>
        <fullName evidence="7">LacI family transcriptional regulator</fullName>
    </submittedName>
</protein>
<dbReference type="InterPro" id="IPR000524">
    <property type="entry name" value="Tscrpt_reg_HTH_GntR"/>
</dbReference>
<keyword evidence="3" id="KW-0238">DNA-binding</keyword>
<feature type="compositionally biased region" description="Polar residues" evidence="5">
    <location>
        <begin position="88"/>
        <end position="100"/>
    </location>
</feature>
<evidence type="ECO:0000256" key="5">
    <source>
        <dbReference type="SAM" id="MobiDB-lite"/>
    </source>
</evidence>
<evidence type="ECO:0000259" key="6">
    <source>
        <dbReference type="PROSITE" id="PS50949"/>
    </source>
</evidence>
<reference evidence="7" key="2">
    <citation type="submission" date="2020-09" db="EMBL/GenBank/DDBJ databases">
        <authorList>
            <person name="Sun Q."/>
            <person name="Zhou Y."/>
        </authorList>
    </citation>
    <scope>NUCLEOTIDE SEQUENCE</scope>
    <source>
        <strain evidence="7">CGMCC 1.15178</strain>
    </source>
</reference>
<dbReference type="PANTHER" id="PTHR30146">
    <property type="entry name" value="LACI-RELATED TRANSCRIPTIONAL REPRESSOR"/>
    <property type="match status" value="1"/>
</dbReference>
<reference evidence="7" key="1">
    <citation type="journal article" date="2014" name="Int. J. Syst. Evol. Microbiol.">
        <title>Complete genome sequence of Corynebacterium casei LMG S-19264T (=DSM 44701T), isolated from a smear-ripened cheese.</title>
        <authorList>
            <consortium name="US DOE Joint Genome Institute (JGI-PGF)"/>
            <person name="Walter F."/>
            <person name="Albersmeier A."/>
            <person name="Kalinowski J."/>
            <person name="Ruckert C."/>
        </authorList>
    </citation>
    <scope>NUCLEOTIDE SEQUENCE</scope>
    <source>
        <strain evidence="7">CGMCC 1.15178</strain>
    </source>
</reference>
<dbReference type="PANTHER" id="PTHR30146:SF95">
    <property type="entry name" value="RIBOSE OPERON REPRESSOR"/>
    <property type="match status" value="1"/>
</dbReference>
<sequence length="396" mass="43365">MSEQASSKPMYEKIFDEVKQHIIMKVYQLGERVPSEKELADAYNVSRITSKKALEMLAAERLIVRKPGRGSFVADPDTDFPEPLPASAASSGSERSTPSVVNPEEKTIGLVITDFGNSYGTGLIYGMEQAARDNDCFLVLRRTFGLPENEEKSIQKMLSLGVDGLIVFPAQGEFFNAEILKLVIGRFPLVLIDRHLKGVAAASVSSDNMTAALKGTEYLFDLGHTHISFLSPPPVDTTAVEDRIEGFIQAHAQRGIAVDKGLWVSDLTSTLPNSFNDENIERDISRLVAHLESIPSITALFAVEYNIALLAKTAVERLHLRIPEDISIICFDSPPTHLGGGYPFTHMRQNEEEMGRIAVENVLSIMNGHAVPNRVALDARLIPGESTGPAKQPNAQ</sequence>
<dbReference type="Gene3D" id="3.40.50.2300">
    <property type="match status" value="2"/>
</dbReference>
<keyword evidence="8" id="KW-1185">Reference proteome</keyword>
<dbReference type="Gene3D" id="1.10.10.10">
    <property type="entry name" value="Winged helix-like DNA-binding domain superfamily/Winged helix DNA-binding domain"/>
    <property type="match status" value="1"/>
</dbReference>
<dbReference type="InterPro" id="IPR046335">
    <property type="entry name" value="LacI/GalR-like_sensor"/>
</dbReference>
<evidence type="ECO:0000256" key="4">
    <source>
        <dbReference type="ARBA" id="ARBA00023163"/>
    </source>
</evidence>
<keyword evidence="4" id="KW-0804">Transcription</keyword>